<feature type="region of interest" description="Disordered" evidence="2">
    <location>
        <begin position="329"/>
        <end position="371"/>
    </location>
</feature>
<reference evidence="6" key="1">
    <citation type="submission" date="2023-07" db="EMBL/GenBank/DDBJ databases">
        <authorList>
            <person name="Haufschild T."/>
            <person name="Kallscheuer N."/>
            <person name="Hammer J."/>
            <person name="Kohn T."/>
            <person name="Kabuu M."/>
            <person name="Jogler M."/>
            <person name="Wohfarth N."/>
            <person name="Heuer A."/>
            <person name="Rohde M."/>
            <person name="van Teeseling M.C.F."/>
            <person name="Jogler C."/>
        </authorList>
    </citation>
    <scope>NUCLEOTIDE SEQUENCE</scope>
    <source>
        <strain evidence="5">Strain 138</strain>
        <strain evidence="6">Strain 318</strain>
    </source>
</reference>
<evidence type="ECO:0000259" key="4">
    <source>
        <dbReference type="Pfam" id="PF13205"/>
    </source>
</evidence>
<dbReference type="InterPro" id="IPR018247">
    <property type="entry name" value="EF_Hand_1_Ca_BS"/>
</dbReference>
<evidence type="ECO:0000256" key="1">
    <source>
        <dbReference type="ARBA" id="ARBA00022729"/>
    </source>
</evidence>
<feature type="region of interest" description="Disordered" evidence="2">
    <location>
        <begin position="419"/>
        <end position="465"/>
    </location>
</feature>
<gene>
    <name evidence="5" type="ORF">Strain138_001083</name>
    <name evidence="6" type="ORF">Strain318_001083</name>
</gene>
<keyword evidence="1 3" id="KW-0732">Signal</keyword>
<keyword evidence="7" id="KW-1185">Reference proteome</keyword>
<name>A0AA49Q758_9BACT</name>
<feature type="signal peptide" evidence="3">
    <location>
        <begin position="1"/>
        <end position="21"/>
    </location>
</feature>
<evidence type="ECO:0000313" key="7">
    <source>
        <dbReference type="Proteomes" id="UP001229955"/>
    </source>
</evidence>
<feature type="chain" id="PRO_5041216127" evidence="3">
    <location>
        <begin position="22"/>
        <end position="465"/>
    </location>
</feature>
<feature type="domain" description="SbsA Ig-like" evidence="4">
    <location>
        <begin position="34"/>
        <end position="147"/>
    </location>
</feature>
<dbReference type="EMBL" id="CP130613">
    <property type="protein sequence ID" value="WKW14727.1"/>
    <property type="molecule type" value="Genomic_DNA"/>
</dbReference>
<dbReference type="InterPro" id="IPR032812">
    <property type="entry name" value="SbsA_Ig"/>
</dbReference>
<organism evidence="6 7">
    <name type="scientific">Pseudogemmatithrix spongiicola</name>
    <dbReference type="NCBI Taxonomy" id="3062599"/>
    <lineage>
        <taxon>Bacteria</taxon>
        <taxon>Pseudomonadati</taxon>
        <taxon>Gemmatimonadota</taxon>
        <taxon>Gemmatimonadia</taxon>
        <taxon>Gemmatimonadales</taxon>
        <taxon>Gemmatimonadaceae</taxon>
        <taxon>Pseudogemmatithrix</taxon>
    </lineage>
</organism>
<dbReference type="GO" id="GO:0030246">
    <property type="term" value="F:carbohydrate binding"/>
    <property type="evidence" value="ECO:0007669"/>
    <property type="project" value="InterPro"/>
</dbReference>
<accession>A0AA49Q4F9</accession>
<dbReference type="Pfam" id="PF13620">
    <property type="entry name" value="CarboxypepD_reg"/>
    <property type="match status" value="1"/>
</dbReference>
<protein>
    <submittedName>
        <fullName evidence="6">Ig-like domain-containing protein</fullName>
    </submittedName>
</protein>
<feature type="compositionally biased region" description="Basic and acidic residues" evidence="2">
    <location>
        <begin position="441"/>
        <end position="456"/>
    </location>
</feature>
<dbReference type="PROSITE" id="PS51257">
    <property type="entry name" value="PROKAR_LIPOPROTEIN"/>
    <property type="match status" value="1"/>
</dbReference>
<dbReference type="KEGG" id="pspc:Strain318_001083"/>
<dbReference type="Pfam" id="PF13205">
    <property type="entry name" value="Big_5"/>
    <property type="match status" value="1"/>
</dbReference>
<dbReference type="EMBL" id="CP130612">
    <property type="protein sequence ID" value="WKW11817.1"/>
    <property type="molecule type" value="Genomic_DNA"/>
</dbReference>
<feature type="compositionally biased region" description="Basic and acidic residues" evidence="2">
    <location>
        <begin position="351"/>
        <end position="367"/>
    </location>
</feature>
<dbReference type="Proteomes" id="UP001229955">
    <property type="component" value="Chromosome"/>
</dbReference>
<dbReference type="AlphaFoldDB" id="A0AA49Q758"/>
<dbReference type="InterPro" id="IPR013784">
    <property type="entry name" value="Carb-bd-like_fold"/>
</dbReference>
<sequence length="465" mass="49781">MRRRLALLVAATVAAGIGGCASQGMPPGGPPDAELPVLQRILPDSNAVRVRVPAVVLQFDEVVSERSAPTAAPGGAAAGGAAGGLAGLLVLSPSDGRDEVVWRREALELRPRGGFRPNTAYRVTLLPGLADLRGNRITEPFSFVFSTGAAIPTGEVSGVLFDWTTGRPAANARVDLFRQADTLFRWSARTDSLGRFRVRELTSGLYEVRAWVDANNDRRISFREISDVARVALSDTATLELYAYGRDTLPPRLEQVEWIDSTAIRIRLDRGIVADWDGRSAELVGADSAVIPLGGPFVPSAVYDSLARMRSAARDSTARDSVARAADSTAAAADSAPTRGEIAVPAPRPPDTVRVENTRPEPRDTVTRDSVAADSVAADSIVRPVFKRVVPVTQWTAPLAAPLAPGLYRFRIRDARGLNGRSVNTERELRVQPPPPPRPSPARDRAPADSTARDTTARGAPPRRP</sequence>
<evidence type="ECO:0000313" key="6">
    <source>
        <dbReference type="EMBL" id="WKW14727.1"/>
    </source>
</evidence>
<proteinExistence type="predicted"/>
<evidence type="ECO:0000256" key="3">
    <source>
        <dbReference type="SAM" id="SignalP"/>
    </source>
</evidence>
<evidence type="ECO:0000256" key="2">
    <source>
        <dbReference type="SAM" id="MobiDB-lite"/>
    </source>
</evidence>
<dbReference type="RefSeq" id="WP_367887504.1">
    <property type="nucleotide sequence ID" value="NZ_CP130612.1"/>
</dbReference>
<evidence type="ECO:0000313" key="5">
    <source>
        <dbReference type="EMBL" id="WKW11817.1"/>
    </source>
</evidence>
<accession>A0AA49Q758</accession>
<dbReference type="SUPFAM" id="SSF49452">
    <property type="entry name" value="Starch-binding domain-like"/>
    <property type="match status" value="1"/>
</dbReference>
<dbReference type="PROSITE" id="PS00018">
    <property type="entry name" value="EF_HAND_1"/>
    <property type="match status" value="1"/>
</dbReference>